<proteinExistence type="inferred from homology"/>
<evidence type="ECO:0000256" key="2">
    <source>
        <dbReference type="SAM" id="Phobius"/>
    </source>
</evidence>
<sequence>MFYFNKKTSALVLFDAILIAFSYFSSYLIRFDFKIDYTYYRNILITTLFFVISITVSIWLFKGYHIIWKYATADELIKLLFSILIGCSFATFICYIFQMSIPRSISILTFVLTSIFLSGIRIVYMYANRKIGITKGVKSQKQRRAIIVGAGSAGQLILDEIKKHPEMGIKPVAFLDDDKSKHRRYINGVVVLGNIEDLPYAVEEKSVDLIIYAIPSAPSNLLRHVLELCNQAKVELRTIPGIYEILRNPQVLNARNIRKINLEDLLKREQIKIDLEDVTEFLVNKRVIVTGAGGSIGSEIVRQVLRFEPAEVVCLDIYENTLYELQQELRSTPYISKCRFLIGSIRDVSRLESIFNKYRPEVVFHAAAHKHVPLMEENPQEAVKNNIFGTLNLIEVSEKYNVQKFIMISTDKAVNPTSVMGMTKRICELLVQAFNAKSKTEFSIVRFGNVLGSNGSVVPLFIKQIEKGGPVTVTHEEVRRYFMTINEAVQLVLQAAAFAKGGEVFVLDMGEPVRIIDLARDLIRIYGYEPDKDIKIEITGLRPGEKLYEELLIDKENCVATKNDKIWIEKVNHNVLSQKEDILSNLFFLKDKIEVLNSEEIKTYLKALIEEFEQPLITVMEEKGEI</sequence>
<accession>A0ABY7BQE8</accession>
<dbReference type="SUPFAM" id="SSF51735">
    <property type="entry name" value="NAD(P)-binding Rossmann-fold domains"/>
    <property type="match status" value="2"/>
</dbReference>
<dbReference type="EMBL" id="CP113865">
    <property type="protein sequence ID" value="WAM33639.1"/>
    <property type="molecule type" value="Genomic_DNA"/>
</dbReference>
<gene>
    <name evidence="4" type="ORF">OTK00_002160</name>
</gene>
<dbReference type="InterPro" id="IPR036291">
    <property type="entry name" value="NAD(P)-bd_dom_sf"/>
</dbReference>
<dbReference type="Gene3D" id="3.40.50.720">
    <property type="entry name" value="NAD(P)-binding Rossmann-like Domain"/>
    <property type="match status" value="2"/>
</dbReference>
<dbReference type="PANTHER" id="PTHR43318">
    <property type="entry name" value="UDP-N-ACETYLGLUCOSAMINE 4,6-DEHYDRATASE"/>
    <property type="match status" value="1"/>
</dbReference>
<feature type="transmembrane region" description="Helical" evidence="2">
    <location>
        <begin position="76"/>
        <end position="98"/>
    </location>
</feature>
<organism evidence="4 5">
    <name type="scientific">Caldicellulosiruptor morganii</name>
    <dbReference type="NCBI Taxonomy" id="1387555"/>
    <lineage>
        <taxon>Bacteria</taxon>
        <taxon>Bacillati</taxon>
        <taxon>Bacillota</taxon>
        <taxon>Bacillota incertae sedis</taxon>
        <taxon>Caldicellulosiruptorales</taxon>
        <taxon>Caldicellulosiruptoraceae</taxon>
        <taxon>Caldicellulosiruptor</taxon>
    </lineage>
</organism>
<dbReference type="CDD" id="cd05237">
    <property type="entry name" value="UDP_invert_4-6DH_SDR_e"/>
    <property type="match status" value="1"/>
</dbReference>
<dbReference type="Pfam" id="PF02719">
    <property type="entry name" value="Polysacc_synt_2"/>
    <property type="match status" value="1"/>
</dbReference>
<evidence type="ECO:0000259" key="3">
    <source>
        <dbReference type="Pfam" id="PF02719"/>
    </source>
</evidence>
<protein>
    <submittedName>
        <fullName evidence="4">Polysaccharide biosynthesis protein</fullName>
    </submittedName>
</protein>
<feature type="transmembrane region" description="Helical" evidence="2">
    <location>
        <begin position="104"/>
        <end position="124"/>
    </location>
</feature>
<evidence type="ECO:0000313" key="5">
    <source>
        <dbReference type="Proteomes" id="UP001164909"/>
    </source>
</evidence>
<dbReference type="RefSeq" id="WP_045168825.1">
    <property type="nucleotide sequence ID" value="NZ_CP113865.1"/>
</dbReference>
<evidence type="ECO:0000313" key="4">
    <source>
        <dbReference type="EMBL" id="WAM33639.1"/>
    </source>
</evidence>
<feature type="transmembrane region" description="Helical" evidence="2">
    <location>
        <begin position="12"/>
        <end position="31"/>
    </location>
</feature>
<keyword evidence="5" id="KW-1185">Reference proteome</keyword>
<dbReference type="Pfam" id="PF13727">
    <property type="entry name" value="CoA_binding_3"/>
    <property type="match status" value="1"/>
</dbReference>
<feature type="domain" description="Polysaccharide biosynthesis protein CapD-like" evidence="3">
    <location>
        <begin position="287"/>
        <end position="568"/>
    </location>
</feature>
<dbReference type="PANTHER" id="PTHR43318:SF1">
    <property type="entry name" value="POLYSACCHARIDE BIOSYNTHESIS PROTEIN EPSC-RELATED"/>
    <property type="match status" value="1"/>
</dbReference>
<keyword evidence="2" id="KW-0472">Membrane</keyword>
<dbReference type="InterPro" id="IPR003869">
    <property type="entry name" value="Polysac_CapD-like"/>
</dbReference>
<comment type="similarity">
    <text evidence="1">Belongs to the polysaccharide synthase family.</text>
</comment>
<keyword evidence="2" id="KW-0812">Transmembrane</keyword>
<evidence type="ECO:0000256" key="1">
    <source>
        <dbReference type="ARBA" id="ARBA00007430"/>
    </source>
</evidence>
<dbReference type="Proteomes" id="UP001164909">
    <property type="component" value="Chromosome"/>
</dbReference>
<keyword evidence="2" id="KW-1133">Transmembrane helix</keyword>
<feature type="transmembrane region" description="Helical" evidence="2">
    <location>
        <begin position="43"/>
        <end position="64"/>
    </location>
</feature>
<name>A0ABY7BQE8_9FIRM</name>
<dbReference type="InterPro" id="IPR051203">
    <property type="entry name" value="Polysaccharide_Synthase-Rel"/>
</dbReference>
<reference evidence="4" key="1">
    <citation type="submission" date="2022-12" db="EMBL/GenBank/DDBJ databases">
        <authorList>
            <person name="Bing R.G."/>
            <person name="Willard D.J."/>
            <person name="Manesh M.J.H."/>
            <person name="Laemthong T."/>
            <person name="Crosby J.R."/>
            <person name="Kelly R.M."/>
        </authorList>
    </citation>
    <scope>NUCLEOTIDE SEQUENCE</scope>
    <source>
        <strain evidence="4">DSM 8990</strain>
    </source>
</reference>